<proteinExistence type="predicted"/>
<evidence type="ECO:0000313" key="2">
    <source>
        <dbReference type="EMBL" id="OIW22908.1"/>
    </source>
</evidence>
<reference evidence="2 3" key="1">
    <citation type="submission" date="2016-10" db="EMBL/GenBank/DDBJ databases">
        <title>Draft genome sequence of Coniochaeta ligniaria NRRL30616, a lignocellulolytic fungus for bioabatement of inhibitors in plant biomass hydrolysates.</title>
        <authorList>
            <consortium name="DOE Joint Genome Institute"/>
            <person name="Jimenez D.J."/>
            <person name="Hector R.E."/>
            <person name="Riley R."/>
            <person name="Sun H."/>
            <person name="Grigoriev I.V."/>
            <person name="Van Elsas J.D."/>
            <person name="Nichols N.N."/>
        </authorList>
    </citation>
    <scope>NUCLEOTIDE SEQUENCE [LARGE SCALE GENOMIC DNA]</scope>
    <source>
        <strain evidence="2 3">NRRL 30616</strain>
    </source>
</reference>
<dbReference type="Proteomes" id="UP000182658">
    <property type="component" value="Unassembled WGS sequence"/>
</dbReference>
<feature type="signal peptide" evidence="1">
    <location>
        <begin position="1"/>
        <end position="21"/>
    </location>
</feature>
<organism evidence="2 3">
    <name type="scientific">Coniochaeta ligniaria NRRL 30616</name>
    <dbReference type="NCBI Taxonomy" id="1408157"/>
    <lineage>
        <taxon>Eukaryota</taxon>
        <taxon>Fungi</taxon>
        <taxon>Dikarya</taxon>
        <taxon>Ascomycota</taxon>
        <taxon>Pezizomycotina</taxon>
        <taxon>Sordariomycetes</taxon>
        <taxon>Sordariomycetidae</taxon>
        <taxon>Coniochaetales</taxon>
        <taxon>Coniochaetaceae</taxon>
        <taxon>Coniochaeta</taxon>
    </lineage>
</organism>
<name>A0A1J7J173_9PEZI</name>
<sequence>MLFDPLTLLTTALAFAGAAVAAPHSTRRSFGVPSDDGFPAPNAQQLLDIERIADGKLSNAPPPAKLAPSSLTAFQVIAFNELFEVAYFKSMIDNITADVPGYQLPSQAKKDELLDIMQTILAQEKLHALNAIGTLKYFNAFAPEPCQYVFPTTNIRDAVALAETFTAVVLGTLQDASQLLAKNGDDGPVRAVASVIGQEGEQNGFFRILLARKPSEKPFLTTSVASYAWSALQGFVVPGSCPFPLSNVDLPIFKPLSVLSGNAGADVDARDQHLTFSADLTGVSAAAKYVGGNGSGLFVTYLTGQQLPISEPVQNVHWSGNQITFEAFFPYNDNIMDGLSIAALTTSGNFTGPDDLPAATIAAPGLIQVYSKVKAWDSSDI</sequence>
<dbReference type="OrthoDB" id="5293813at2759"/>
<dbReference type="EMBL" id="KV875109">
    <property type="protein sequence ID" value="OIW22908.1"/>
    <property type="molecule type" value="Genomic_DNA"/>
</dbReference>
<feature type="chain" id="PRO_5012724153" description="Late sexual development protein" evidence="1">
    <location>
        <begin position="22"/>
        <end position="381"/>
    </location>
</feature>
<accession>A0A1J7J173</accession>
<gene>
    <name evidence="2" type="ORF">CONLIGDRAFT_143995</name>
</gene>
<protein>
    <recommendedName>
        <fullName evidence="4">Late sexual development protein</fullName>
    </recommendedName>
</protein>
<keyword evidence="3" id="KW-1185">Reference proteome</keyword>
<evidence type="ECO:0008006" key="4">
    <source>
        <dbReference type="Google" id="ProtNLM"/>
    </source>
</evidence>
<keyword evidence="1" id="KW-0732">Signal</keyword>
<evidence type="ECO:0000313" key="3">
    <source>
        <dbReference type="Proteomes" id="UP000182658"/>
    </source>
</evidence>
<dbReference type="InParanoid" id="A0A1J7J173"/>
<evidence type="ECO:0000256" key="1">
    <source>
        <dbReference type="SAM" id="SignalP"/>
    </source>
</evidence>
<dbReference type="AlphaFoldDB" id="A0A1J7J173"/>
<dbReference type="Pfam" id="PF13668">
    <property type="entry name" value="Ferritin_2"/>
    <property type="match status" value="1"/>
</dbReference>